<dbReference type="Proteomes" id="UP000269289">
    <property type="component" value="Unassembled WGS sequence"/>
</dbReference>
<protein>
    <submittedName>
        <fullName evidence="1">Uncharacterized protein</fullName>
    </submittedName>
</protein>
<dbReference type="OrthoDB" id="9795587at2"/>
<keyword evidence="2" id="KW-1185">Reference proteome</keyword>
<evidence type="ECO:0000313" key="2">
    <source>
        <dbReference type="Proteomes" id="UP000269289"/>
    </source>
</evidence>
<gene>
    <name evidence="1" type="ORF">EBM89_13350</name>
</gene>
<dbReference type="AlphaFoldDB" id="A0A3M2JA90"/>
<dbReference type="EMBL" id="RFFI01000074">
    <property type="protein sequence ID" value="RMI08720.1"/>
    <property type="molecule type" value="Genomic_DNA"/>
</dbReference>
<accession>A0A3M2JA90</accession>
<sequence length="213" mass="22657">MPHVALITTAHPLPAVAVAGLPSGALVLRHRARPDGPAWTGLVAVPIGPDAGAEGVLDLVDALGVRPERAALGRVQPGLDLWAPGAARGPAVHVTEYITSDPTHREGYYGSQGAVSGPAMRDLWQGGLVQRFVGVEVLHDVVPGPGDDTPWDLLHVTSFSLAALPRMLGWRRLFDQHAQAAGYPDMRSLSARWAGQRTMHQVRSRLLRGPGRA</sequence>
<reference evidence="1 2" key="1">
    <citation type="submission" date="2018-10" db="EMBL/GenBank/DDBJ databases">
        <title>Isolation, diversity and antifungal activity of actinobacteria from wheat.</title>
        <authorList>
            <person name="Han C."/>
        </authorList>
    </citation>
    <scope>NUCLEOTIDE SEQUENCE [LARGE SCALE GENOMIC DNA]</scope>
    <source>
        <strain evidence="1 2">NEAU-YY56</strain>
    </source>
</reference>
<organism evidence="1 2">
    <name type="scientific">Cellulomonas triticagri</name>
    <dbReference type="NCBI Taxonomy" id="2483352"/>
    <lineage>
        <taxon>Bacteria</taxon>
        <taxon>Bacillati</taxon>
        <taxon>Actinomycetota</taxon>
        <taxon>Actinomycetes</taxon>
        <taxon>Micrococcales</taxon>
        <taxon>Cellulomonadaceae</taxon>
        <taxon>Cellulomonas</taxon>
    </lineage>
</organism>
<name>A0A3M2JA90_9CELL</name>
<dbReference type="RefSeq" id="WP_122149914.1">
    <property type="nucleotide sequence ID" value="NZ_RFFI01000074.1"/>
</dbReference>
<evidence type="ECO:0000313" key="1">
    <source>
        <dbReference type="EMBL" id="RMI08720.1"/>
    </source>
</evidence>
<comment type="caution">
    <text evidence="1">The sequence shown here is derived from an EMBL/GenBank/DDBJ whole genome shotgun (WGS) entry which is preliminary data.</text>
</comment>
<proteinExistence type="predicted"/>